<dbReference type="AlphaFoldDB" id="A0A0F3M9S5"/>
<protein>
    <recommendedName>
        <fullName evidence="1">peptide chain release factor N(5)-glutamine methyltransferase</fullName>
        <ecNumber evidence="1">2.1.1.297</ecNumber>
    </recommendedName>
</protein>
<dbReference type="Proteomes" id="UP000244959">
    <property type="component" value="Chromosome I"/>
</dbReference>
<evidence type="ECO:0000256" key="2">
    <source>
        <dbReference type="ARBA" id="ARBA00022603"/>
    </source>
</evidence>
<evidence type="ECO:0000313" key="8">
    <source>
        <dbReference type="EMBL" id="KJV52386.1"/>
    </source>
</evidence>
<dbReference type="EMBL" id="LS398551">
    <property type="protein sequence ID" value="SPR07342.1"/>
    <property type="molecule type" value="Genomic_DNA"/>
</dbReference>
<dbReference type="Pfam" id="PF17827">
    <property type="entry name" value="PrmC_N"/>
    <property type="match status" value="1"/>
</dbReference>
<dbReference type="Proteomes" id="UP000033769">
    <property type="component" value="Unassembled WGS sequence"/>
</dbReference>
<evidence type="ECO:0000313" key="11">
    <source>
        <dbReference type="Proteomes" id="UP000244959"/>
    </source>
</evidence>
<reference evidence="8 10" key="1">
    <citation type="submission" date="2015-02" db="EMBL/GenBank/DDBJ databases">
        <title>Genome Sequencing of Rickettsiales.</title>
        <authorList>
            <person name="Daugherty S.C."/>
            <person name="Su Q."/>
            <person name="Abolude K."/>
            <person name="Beier-Sexton M."/>
            <person name="Carlyon J.A."/>
            <person name="Carter R."/>
            <person name="Day N.P."/>
            <person name="Dumler S.J."/>
            <person name="Dyachenko V."/>
            <person name="Godinez A."/>
            <person name="Kurtti T.J."/>
            <person name="Lichay M."/>
            <person name="Mullins K.E."/>
            <person name="Ott S."/>
            <person name="Pappas-Brown V."/>
            <person name="Paris D.H."/>
            <person name="Patel P."/>
            <person name="Richards A.L."/>
            <person name="Sadzewicz L."/>
            <person name="Sears K."/>
            <person name="Seidman D."/>
            <person name="Sengamalay N."/>
            <person name="Stenos J."/>
            <person name="Tallon L.J."/>
            <person name="Vincent G."/>
            <person name="Fraser C.M."/>
            <person name="Munderloh U."/>
            <person name="Dunning-Hotopp J.C."/>
        </authorList>
    </citation>
    <scope>NUCLEOTIDE SEQUENCE [LARGE SCALE GENOMIC DNA]</scope>
    <source>
        <strain evidence="8 10">Gilliam</strain>
    </source>
</reference>
<dbReference type="NCBIfam" id="TIGR03534">
    <property type="entry name" value="RF_mod_PrmC"/>
    <property type="match status" value="1"/>
</dbReference>
<dbReference type="PROSITE" id="PS00092">
    <property type="entry name" value="N6_MTASE"/>
    <property type="match status" value="1"/>
</dbReference>
<feature type="domain" description="Methyltransferase small" evidence="6">
    <location>
        <begin position="121"/>
        <end position="215"/>
    </location>
</feature>
<dbReference type="InterPro" id="IPR007848">
    <property type="entry name" value="Small_mtfrase_dom"/>
</dbReference>
<dbReference type="NCBIfam" id="TIGR00536">
    <property type="entry name" value="hemK_fam"/>
    <property type="match status" value="1"/>
</dbReference>
<keyword evidence="4" id="KW-0949">S-adenosyl-L-methionine</keyword>
<dbReference type="InterPro" id="IPR050320">
    <property type="entry name" value="N5-glutamine_MTase"/>
</dbReference>
<keyword evidence="2 8" id="KW-0489">Methyltransferase</keyword>
<dbReference type="InterPro" id="IPR002052">
    <property type="entry name" value="DNA_methylase_N6_adenine_CS"/>
</dbReference>
<dbReference type="PANTHER" id="PTHR18895:SF74">
    <property type="entry name" value="MTRF1L RELEASE FACTOR GLUTAMINE METHYLTRANSFERASE"/>
    <property type="match status" value="1"/>
</dbReference>
<dbReference type="Gene3D" id="1.10.8.10">
    <property type="entry name" value="DNA helicase RuvA subunit, C-terminal domain"/>
    <property type="match status" value="1"/>
</dbReference>
<evidence type="ECO:0000256" key="5">
    <source>
        <dbReference type="ARBA" id="ARBA00048391"/>
    </source>
</evidence>
<comment type="catalytic activity">
    <reaction evidence="5">
        <text>L-glutaminyl-[peptide chain release factor] + S-adenosyl-L-methionine = N(5)-methyl-L-glutaminyl-[peptide chain release factor] + S-adenosyl-L-homocysteine + H(+)</text>
        <dbReference type="Rhea" id="RHEA:42896"/>
        <dbReference type="Rhea" id="RHEA-COMP:10271"/>
        <dbReference type="Rhea" id="RHEA-COMP:10272"/>
        <dbReference type="ChEBI" id="CHEBI:15378"/>
        <dbReference type="ChEBI" id="CHEBI:30011"/>
        <dbReference type="ChEBI" id="CHEBI:57856"/>
        <dbReference type="ChEBI" id="CHEBI:59789"/>
        <dbReference type="ChEBI" id="CHEBI:61891"/>
        <dbReference type="EC" id="2.1.1.297"/>
    </reaction>
</comment>
<dbReference type="Pfam" id="PF05175">
    <property type="entry name" value="MTS"/>
    <property type="match status" value="1"/>
</dbReference>
<dbReference type="InterPro" id="IPR040758">
    <property type="entry name" value="PrmC_N"/>
</dbReference>
<reference evidence="11" key="2">
    <citation type="submission" date="2018-03" db="EMBL/GenBank/DDBJ databases">
        <authorList>
            <person name="Batty M. E."/>
            <person name="Batty M E."/>
        </authorList>
    </citation>
    <scope>NUCLEOTIDE SEQUENCE [LARGE SCALE GENOMIC DNA]</scope>
    <source>
        <strain evidence="11">Gilliam</strain>
    </source>
</reference>
<dbReference type="EC" id="2.1.1.297" evidence="1"/>
<evidence type="ECO:0000256" key="1">
    <source>
        <dbReference type="ARBA" id="ARBA00012771"/>
    </source>
</evidence>
<name>A0A0F3M9S5_ORITS</name>
<keyword evidence="3 8" id="KW-0808">Transferase</keyword>
<dbReference type="EMBL" id="LANO01000024">
    <property type="protein sequence ID" value="KJV52386.1"/>
    <property type="molecule type" value="Genomic_DNA"/>
</dbReference>
<evidence type="ECO:0000313" key="9">
    <source>
        <dbReference type="EMBL" id="SPR07342.1"/>
    </source>
</evidence>
<dbReference type="RefSeq" id="WP_047220707.1">
    <property type="nucleotide sequence ID" value="NZ_LS398551.1"/>
</dbReference>
<evidence type="ECO:0000313" key="10">
    <source>
        <dbReference type="Proteomes" id="UP000033769"/>
    </source>
</evidence>
<dbReference type="GO" id="GO:0102559">
    <property type="term" value="F:peptide chain release factor N(5)-glutamine methyltransferase activity"/>
    <property type="evidence" value="ECO:0007669"/>
    <property type="project" value="UniProtKB-EC"/>
</dbReference>
<dbReference type="GO" id="GO:0032259">
    <property type="term" value="P:methylation"/>
    <property type="evidence" value="ECO:0007669"/>
    <property type="project" value="UniProtKB-KW"/>
</dbReference>
<dbReference type="SUPFAM" id="SSF53335">
    <property type="entry name" value="S-adenosyl-L-methionine-dependent methyltransferases"/>
    <property type="match status" value="1"/>
</dbReference>
<keyword evidence="11" id="KW-1185">Reference proteome</keyword>
<gene>
    <name evidence="8" type="primary">prmC</name>
    <name evidence="9" type="ORF">GILLIAM_01441</name>
    <name evidence="8" type="ORF">OTSGILL_1557</name>
</gene>
<sequence length="288" mass="32739">MRIKDALAIGNNLLSQHEIPNSAFESRLLLAHIIGQSQEYILFHSDHLLLNSNYNQFLKLIKLRTKYLPIAYLIGYKEFYSRNFIVDKSVLIPRPDSETLIDAVVQDYRKIANYQPSAPIKILELGVGSGCLIITLLLELSNAIGVGSDISTSALNIASRNRQKYKLEKSLNLVQSNWFSGLDAGKKYDIIIANPPYVSDSELRILSRETLLHEPHIALFSNNNGLQSYQEIAPMIPSFLNSNGRLYLECSYNKAEMVCAICFKNGLILENKYYDFNSYCRCLKFKLQ</sequence>
<dbReference type="Gene3D" id="3.40.50.150">
    <property type="entry name" value="Vaccinia Virus protein VP39"/>
    <property type="match status" value="1"/>
</dbReference>
<dbReference type="InterPro" id="IPR004556">
    <property type="entry name" value="HemK-like"/>
</dbReference>
<organism evidence="8 10">
    <name type="scientific">Orientia tsutsugamushi str. Gilliam</name>
    <dbReference type="NCBI Taxonomy" id="1359184"/>
    <lineage>
        <taxon>Bacteria</taxon>
        <taxon>Pseudomonadati</taxon>
        <taxon>Pseudomonadota</taxon>
        <taxon>Alphaproteobacteria</taxon>
        <taxon>Rickettsiales</taxon>
        <taxon>Rickettsiaceae</taxon>
        <taxon>Rickettsieae</taxon>
        <taxon>Orientia</taxon>
    </lineage>
</organism>
<proteinExistence type="predicted"/>
<dbReference type="CDD" id="cd02440">
    <property type="entry name" value="AdoMet_MTases"/>
    <property type="match status" value="1"/>
</dbReference>
<dbReference type="PANTHER" id="PTHR18895">
    <property type="entry name" value="HEMK METHYLTRANSFERASE"/>
    <property type="match status" value="1"/>
</dbReference>
<evidence type="ECO:0000259" key="6">
    <source>
        <dbReference type="Pfam" id="PF05175"/>
    </source>
</evidence>
<reference evidence="9" key="3">
    <citation type="submission" date="2018-03" db="EMBL/GenBank/DDBJ databases">
        <authorList>
            <person name="Keele B.F."/>
        </authorList>
    </citation>
    <scope>NUCLEOTIDE SEQUENCE [LARGE SCALE GENOMIC DNA]</scope>
    <source>
        <strain evidence="9">Gilliam</strain>
    </source>
</reference>
<accession>A0A0F3M9S5</accession>
<evidence type="ECO:0000256" key="3">
    <source>
        <dbReference type="ARBA" id="ARBA00022679"/>
    </source>
</evidence>
<feature type="domain" description="Release factor glutamine methyltransferase N-terminal" evidence="7">
    <location>
        <begin position="5"/>
        <end position="75"/>
    </location>
</feature>
<evidence type="ECO:0000259" key="7">
    <source>
        <dbReference type="Pfam" id="PF17827"/>
    </source>
</evidence>
<evidence type="ECO:0000256" key="4">
    <source>
        <dbReference type="ARBA" id="ARBA00022691"/>
    </source>
</evidence>
<dbReference type="GO" id="GO:0003676">
    <property type="term" value="F:nucleic acid binding"/>
    <property type="evidence" value="ECO:0007669"/>
    <property type="project" value="InterPro"/>
</dbReference>
<dbReference type="InterPro" id="IPR029063">
    <property type="entry name" value="SAM-dependent_MTases_sf"/>
</dbReference>
<dbReference type="PATRIC" id="fig|1359184.3.peg.1090"/>
<dbReference type="InterPro" id="IPR019874">
    <property type="entry name" value="RF_methyltr_PrmC"/>
</dbReference>